<proteinExistence type="predicted"/>
<evidence type="ECO:0000313" key="1">
    <source>
        <dbReference type="EMBL" id="EFO54886.1"/>
    </source>
</evidence>
<reference evidence="1" key="1">
    <citation type="submission" date="2010-09" db="EMBL/GenBank/DDBJ databases">
        <authorList>
            <person name="Daugherty S.C."/>
            <person name="Kilian M."/>
            <person name="Tettelin H."/>
        </authorList>
    </citation>
    <scope>NUCLEOTIDE SEQUENCE [LARGE SCALE GENOMIC DNA]</scope>
    <source>
        <strain evidence="1">SK1302</strain>
    </source>
</reference>
<name>A0ABP2JBY3_9STRE</name>
<evidence type="ECO:0008006" key="2">
    <source>
        <dbReference type="Google" id="ProtNLM"/>
    </source>
</evidence>
<organism evidence="1">
    <name type="scientific">Streptococcus infantis SK1302</name>
    <dbReference type="NCBI Taxonomy" id="871237"/>
    <lineage>
        <taxon>Bacteria</taxon>
        <taxon>Bacillati</taxon>
        <taxon>Bacillota</taxon>
        <taxon>Bacilli</taxon>
        <taxon>Lactobacillales</taxon>
        <taxon>Streptococcaceae</taxon>
        <taxon>Streptococcus</taxon>
    </lineage>
</organism>
<protein>
    <recommendedName>
        <fullName evidence="2">HEPN domain-containing protein</fullName>
    </recommendedName>
</protein>
<accession>A0ABP2JBY3</accession>
<comment type="caution">
    <text evidence="1">The sequence shown here is derived from an EMBL/GenBank/DDBJ whole genome shotgun (WGS) entry which is preliminary data.</text>
</comment>
<dbReference type="EMBL" id="AEDY01000026">
    <property type="protein sequence ID" value="EFO54886.1"/>
    <property type="molecule type" value="Genomic_DNA"/>
</dbReference>
<gene>
    <name evidence="1" type="ORF">SIN_0518</name>
</gene>
<sequence>MKTIDMIIKSSTEFYNDLKADEHDRYRSWEHCYSHFMKARKENDVNLDYLSLQLAFYLASWGMYRGSSFLLQKDYRVHIPVVSEILSNKYDSLAGIECKDFRNLSNQKLLKEINEFIANYYDGIRREVKGSALKK</sequence>